<dbReference type="OrthoDB" id="3546391at2759"/>
<reference evidence="3 4" key="1">
    <citation type="submission" date="2016-04" db="EMBL/GenBank/DDBJ databases">
        <title>A degradative enzymes factory behind the ericoid mycorrhizal symbiosis.</title>
        <authorList>
            <consortium name="DOE Joint Genome Institute"/>
            <person name="Martino E."/>
            <person name="Morin E."/>
            <person name="Grelet G."/>
            <person name="Kuo A."/>
            <person name="Kohler A."/>
            <person name="Daghino S."/>
            <person name="Barry K."/>
            <person name="Choi C."/>
            <person name="Cichocki N."/>
            <person name="Clum A."/>
            <person name="Copeland A."/>
            <person name="Hainaut M."/>
            <person name="Haridas S."/>
            <person name="Labutti K."/>
            <person name="Lindquist E."/>
            <person name="Lipzen A."/>
            <person name="Khouja H.-R."/>
            <person name="Murat C."/>
            <person name="Ohm R."/>
            <person name="Olson A."/>
            <person name="Spatafora J."/>
            <person name="Veneault-Fourrey C."/>
            <person name="Henrissat B."/>
            <person name="Grigoriev I."/>
            <person name="Martin F."/>
            <person name="Perotto S."/>
        </authorList>
    </citation>
    <scope>NUCLEOTIDE SEQUENCE [LARGE SCALE GENOMIC DNA]</scope>
    <source>
        <strain evidence="3 4">F</strain>
    </source>
</reference>
<evidence type="ECO:0000313" key="4">
    <source>
        <dbReference type="Proteomes" id="UP000235786"/>
    </source>
</evidence>
<gene>
    <name evidence="3" type="ORF">L207DRAFT_509512</name>
</gene>
<name>A0A2J6RWP1_HYAVF</name>
<feature type="region of interest" description="Disordered" evidence="2">
    <location>
        <begin position="1"/>
        <end position="38"/>
    </location>
</feature>
<accession>A0A2J6RWP1</accession>
<dbReference type="EMBL" id="KZ613942">
    <property type="protein sequence ID" value="PMD42913.1"/>
    <property type="molecule type" value="Genomic_DNA"/>
</dbReference>
<proteinExistence type="predicted"/>
<evidence type="ECO:0000313" key="3">
    <source>
        <dbReference type="EMBL" id="PMD42913.1"/>
    </source>
</evidence>
<keyword evidence="4" id="KW-1185">Reference proteome</keyword>
<dbReference type="AlphaFoldDB" id="A0A2J6RWP1"/>
<dbReference type="Proteomes" id="UP000235786">
    <property type="component" value="Unassembled WGS sequence"/>
</dbReference>
<evidence type="ECO:0000256" key="1">
    <source>
        <dbReference type="SAM" id="Coils"/>
    </source>
</evidence>
<sequence length="192" mass="20961">MEGVGLTRQSSRERVQTPKAVEWNKQRSRATSSDAEDTIEVTETASAVLQSKRPKISSYFKERIVATKVKALAAKAGERPATTAAAPNQGGHEKAISATAQLKMLTQLVTSLLKTIEEQKQGHANQMETLTKTFTRQIDALKAEVTKMTEKIQTQLSDIQASSPSPSYAEVARTLPNSLALFEPSLIVHCTH</sequence>
<feature type="coiled-coil region" evidence="1">
    <location>
        <begin position="113"/>
        <end position="158"/>
    </location>
</feature>
<organism evidence="3 4">
    <name type="scientific">Hyaloscypha variabilis (strain UAMH 11265 / GT02V1 / F)</name>
    <name type="common">Meliniomyces variabilis</name>
    <dbReference type="NCBI Taxonomy" id="1149755"/>
    <lineage>
        <taxon>Eukaryota</taxon>
        <taxon>Fungi</taxon>
        <taxon>Dikarya</taxon>
        <taxon>Ascomycota</taxon>
        <taxon>Pezizomycotina</taxon>
        <taxon>Leotiomycetes</taxon>
        <taxon>Helotiales</taxon>
        <taxon>Hyaloscyphaceae</taxon>
        <taxon>Hyaloscypha</taxon>
        <taxon>Hyaloscypha variabilis</taxon>
    </lineage>
</organism>
<keyword evidence="1" id="KW-0175">Coiled coil</keyword>
<protein>
    <submittedName>
        <fullName evidence="3">Uncharacterized protein</fullName>
    </submittedName>
</protein>
<evidence type="ECO:0000256" key="2">
    <source>
        <dbReference type="SAM" id="MobiDB-lite"/>
    </source>
</evidence>